<gene>
    <name evidence="2" type="ordered locus">Pedsa_1128</name>
</gene>
<dbReference type="STRING" id="762903.Pedsa_1128"/>
<dbReference type="RefSeq" id="WP_013632196.1">
    <property type="nucleotide sequence ID" value="NC_015177.1"/>
</dbReference>
<reference evidence="3" key="2">
    <citation type="submission" date="2011-02" db="EMBL/GenBank/DDBJ databases">
        <title>The complete genome of Pedobacter saltans DSM 12145.</title>
        <authorList>
            <consortium name="US DOE Joint Genome Institute (JGI-PGF)"/>
            <person name="Lucas S."/>
            <person name="Copeland A."/>
            <person name="Lapidus A."/>
            <person name="Bruce D."/>
            <person name="Goodwin L."/>
            <person name="Pitluck S."/>
            <person name="Kyrpides N."/>
            <person name="Mavromatis K."/>
            <person name="Pagani I."/>
            <person name="Ivanova N."/>
            <person name="Ovchinnikova G."/>
            <person name="Lu M."/>
            <person name="Detter J.C."/>
            <person name="Han C."/>
            <person name="Land M."/>
            <person name="Hauser L."/>
            <person name="Markowitz V."/>
            <person name="Cheng J.-F."/>
            <person name="Hugenholtz P."/>
            <person name="Woyke T."/>
            <person name="Wu D."/>
            <person name="Tindall B."/>
            <person name="Pomrenke H.G."/>
            <person name="Brambilla E."/>
            <person name="Klenk H.-P."/>
            <person name="Eisen J.A."/>
        </authorList>
    </citation>
    <scope>NUCLEOTIDE SEQUENCE [LARGE SCALE GENOMIC DNA]</scope>
    <source>
        <strain evidence="3">ATCC 51119 / DSM 12145 / JCM 21818 / LMG 10337 / NBRC 100064 / NCIMB 13643</strain>
    </source>
</reference>
<evidence type="ECO:0000313" key="2">
    <source>
        <dbReference type="EMBL" id="ADY51697.1"/>
    </source>
</evidence>
<organism evidence="2 3">
    <name type="scientific">Pseudopedobacter saltans (strain ATCC 51119 / DSM 12145 / JCM 21818 / CCUG 39354 / LMG 10337 / NBRC 100064 / NCIMB 13643)</name>
    <name type="common">Pedobacter saltans</name>
    <dbReference type="NCBI Taxonomy" id="762903"/>
    <lineage>
        <taxon>Bacteria</taxon>
        <taxon>Pseudomonadati</taxon>
        <taxon>Bacteroidota</taxon>
        <taxon>Sphingobacteriia</taxon>
        <taxon>Sphingobacteriales</taxon>
        <taxon>Sphingobacteriaceae</taxon>
        <taxon>Pseudopedobacter</taxon>
    </lineage>
</organism>
<dbReference type="AlphaFoldDB" id="F0SCA0"/>
<feature type="transmembrane region" description="Helical" evidence="1">
    <location>
        <begin position="65"/>
        <end position="85"/>
    </location>
</feature>
<feature type="transmembrane region" description="Helical" evidence="1">
    <location>
        <begin position="97"/>
        <end position="119"/>
    </location>
</feature>
<dbReference type="EMBL" id="CP002545">
    <property type="protein sequence ID" value="ADY51697.1"/>
    <property type="molecule type" value="Genomic_DNA"/>
</dbReference>
<evidence type="ECO:0000313" key="3">
    <source>
        <dbReference type="Proteomes" id="UP000000310"/>
    </source>
</evidence>
<dbReference type="KEGG" id="psn:Pedsa_1128"/>
<dbReference type="Proteomes" id="UP000000310">
    <property type="component" value="Chromosome"/>
</dbReference>
<keyword evidence="3" id="KW-1185">Reference proteome</keyword>
<evidence type="ECO:0000256" key="1">
    <source>
        <dbReference type="SAM" id="Phobius"/>
    </source>
</evidence>
<name>F0SCA0_PSESL</name>
<feature type="transmembrane region" description="Helical" evidence="1">
    <location>
        <begin position="32"/>
        <end position="53"/>
    </location>
</feature>
<keyword evidence="1" id="KW-0472">Membrane</keyword>
<accession>F0SCA0</accession>
<evidence type="ECO:0008006" key="4">
    <source>
        <dbReference type="Google" id="ProtNLM"/>
    </source>
</evidence>
<protein>
    <recommendedName>
        <fullName evidence="4">Transmembrane protein</fullName>
    </recommendedName>
</protein>
<keyword evidence="1" id="KW-1133">Transmembrane helix</keyword>
<sequence length="129" mass="15090">MKNNNKLSFGFYLSNGLMGILIYLSYHIFQSALFLSIQPYLLIAFFIAYSFVVYKKTESMEIWRYIPIVGTYIVLFALVMAYEYIKGRGSEFWIYELLIQLSIAGTSLFIGYGLVYITLRIKELRNNNK</sequence>
<proteinExistence type="predicted"/>
<reference evidence="2 3" key="1">
    <citation type="journal article" date="2011" name="Stand. Genomic Sci.">
        <title>Complete genome sequence of the gliding, heparinolytic Pedobacter saltans type strain (113).</title>
        <authorList>
            <person name="Liolios K."/>
            <person name="Sikorski J."/>
            <person name="Lu M."/>
            <person name="Nolan M."/>
            <person name="Lapidus A."/>
            <person name="Lucas S."/>
            <person name="Hammon N."/>
            <person name="Deshpande S."/>
            <person name="Cheng J.F."/>
            <person name="Tapia R."/>
            <person name="Han C."/>
            <person name="Goodwin L."/>
            <person name="Pitluck S."/>
            <person name="Huntemann M."/>
            <person name="Ivanova N."/>
            <person name="Pagani I."/>
            <person name="Mavromatis K."/>
            <person name="Ovchinikova G."/>
            <person name="Pati A."/>
            <person name="Chen A."/>
            <person name="Palaniappan K."/>
            <person name="Land M."/>
            <person name="Hauser L."/>
            <person name="Brambilla E.M."/>
            <person name="Kotsyurbenko O."/>
            <person name="Rohde M."/>
            <person name="Tindall B.J."/>
            <person name="Abt B."/>
            <person name="Goker M."/>
            <person name="Detter J.C."/>
            <person name="Woyke T."/>
            <person name="Bristow J."/>
            <person name="Eisen J.A."/>
            <person name="Markowitz V."/>
            <person name="Hugenholtz P."/>
            <person name="Klenk H.P."/>
            <person name="Kyrpides N.C."/>
        </authorList>
    </citation>
    <scope>NUCLEOTIDE SEQUENCE [LARGE SCALE GENOMIC DNA]</scope>
    <source>
        <strain evidence="3">ATCC 51119 / DSM 12145 / JCM 21818 / LMG 10337 / NBRC 100064 / NCIMB 13643</strain>
    </source>
</reference>
<dbReference type="HOGENOM" id="CLU_1946970_0_0_10"/>
<keyword evidence="1" id="KW-0812">Transmembrane</keyword>
<feature type="transmembrane region" description="Helical" evidence="1">
    <location>
        <begin position="7"/>
        <end position="26"/>
    </location>
</feature>